<feature type="domain" description="PIN" evidence="1">
    <location>
        <begin position="27"/>
        <end position="140"/>
    </location>
</feature>
<dbReference type="EMBL" id="AFWV01000048">
    <property type="protein sequence ID" value="EGV15811.1"/>
    <property type="molecule type" value="Genomic_DNA"/>
</dbReference>
<dbReference type="InterPro" id="IPR002716">
    <property type="entry name" value="PIN_dom"/>
</dbReference>
<dbReference type="NCBIfam" id="TIGR00305">
    <property type="entry name" value="putative toxin-antitoxin system toxin component, PIN family"/>
    <property type="match status" value="1"/>
</dbReference>
<gene>
    <name evidence="2" type="ORF">ThimaDRAFT_4908</name>
</gene>
<evidence type="ECO:0000313" key="3">
    <source>
        <dbReference type="Proteomes" id="UP000005459"/>
    </source>
</evidence>
<evidence type="ECO:0000259" key="1">
    <source>
        <dbReference type="Pfam" id="PF13470"/>
    </source>
</evidence>
<dbReference type="PATRIC" id="fig|768671.3.peg.5151"/>
<dbReference type="InterPro" id="IPR002850">
    <property type="entry name" value="PIN_toxin-like"/>
</dbReference>
<reference evidence="2 3" key="1">
    <citation type="submission" date="2011-06" db="EMBL/GenBank/DDBJ databases">
        <title>The draft genome of Thiocapsa marina 5811.</title>
        <authorList>
            <consortium name="US DOE Joint Genome Institute (JGI-PGF)"/>
            <person name="Lucas S."/>
            <person name="Han J."/>
            <person name="Cheng J.-F."/>
            <person name="Goodwin L."/>
            <person name="Pitluck S."/>
            <person name="Peters L."/>
            <person name="Land M.L."/>
            <person name="Hauser L."/>
            <person name="Vogl K."/>
            <person name="Liu Z."/>
            <person name="Imhoff J."/>
            <person name="Thiel V."/>
            <person name="Frigaard N.-U."/>
            <person name="Bryant D."/>
            <person name="Woyke T.J."/>
        </authorList>
    </citation>
    <scope>NUCLEOTIDE SEQUENCE [LARGE SCALE GENOMIC DNA]</scope>
    <source>
        <strain evidence="2 3">5811</strain>
    </source>
</reference>
<dbReference type="AlphaFoldDB" id="F9UJ05"/>
<name>F9UJ05_9GAMM</name>
<dbReference type="eggNOG" id="COG1569">
    <property type="taxonomic scope" value="Bacteria"/>
</dbReference>
<dbReference type="Proteomes" id="UP000005459">
    <property type="component" value="Unassembled WGS sequence"/>
</dbReference>
<sequence>MPVLAPVQVLVDSLARNHIISDMKPVRVVLDTNVLVAASRSRRGASFTLLHALRERRYVALGSVPLLLEYEAVLKRPEHLSVGQRTEAMTDAFLDALCLLMEPVHLHFLWRPQTRDPADEMVLETALNGRADALVTLNTADFGAAERFRLTVLTPGAFLRRLEEHS</sequence>
<organism evidence="2 3">
    <name type="scientific">Thiocapsa marina 5811</name>
    <dbReference type="NCBI Taxonomy" id="768671"/>
    <lineage>
        <taxon>Bacteria</taxon>
        <taxon>Pseudomonadati</taxon>
        <taxon>Pseudomonadota</taxon>
        <taxon>Gammaproteobacteria</taxon>
        <taxon>Chromatiales</taxon>
        <taxon>Chromatiaceae</taxon>
        <taxon>Thiocapsa</taxon>
    </lineage>
</organism>
<dbReference type="SUPFAM" id="SSF88723">
    <property type="entry name" value="PIN domain-like"/>
    <property type="match status" value="1"/>
</dbReference>
<dbReference type="PANTHER" id="PTHR34610">
    <property type="entry name" value="SSL7007 PROTEIN"/>
    <property type="match status" value="1"/>
</dbReference>
<evidence type="ECO:0000313" key="2">
    <source>
        <dbReference type="EMBL" id="EGV15811.1"/>
    </source>
</evidence>
<dbReference type="PANTHER" id="PTHR34610:SF3">
    <property type="entry name" value="SSL7007 PROTEIN"/>
    <property type="match status" value="1"/>
</dbReference>
<proteinExistence type="predicted"/>
<keyword evidence="3" id="KW-1185">Reference proteome</keyword>
<dbReference type="InterPro" id="IPR029060">
    <property type="entry name" value="PIN-like_dom_sf"/>
</dbReference>
<dbReference type="Pfam" id="PF13470">
    <property type="entry name" value="PIN_3"/>
    <property type="match status" value="1"/>
</dbReference>
<protein>
    <recommendedName>
        <fullName evidence="1">PIN domain-containing protein</fullName>
    </recommendedName>
</protein>
<accession>F9UJ05</accession>
<dbReference type="STRING" id="768671.ThimaDRAFT_4908"/>